<gene>
    <name evidence="1" type="ORF">NUW54_g14518</name>
</gene>
<accession>A0ACC1MDN3</accession>
<evidence type="ECO:0000313" key="1">
    <source>
        <dbReference type="EMBL" id="KAJ2958752.1"/>
    </source>
</evidence>
<protein>
    <submittedName>
        <fullName evidence="1">Uncharacterized protein</fullName>
    </submittedName>
</protein>
<reference evidence="1" key="1">
    <citation type="submission" date="2022-08" db="EMBL/GenBank/DDBJ databases">
        <title>Genome Sequence of Pycnoporus sanguineus.</title>
        <authorList>
            <person name="Buettner E."/>
        </authorList>
    </citation>
    <scope>NUCLEOTIDE SEQUENCE</scope>
    <source>
        <strain evidence="1">CG-C14</strain>
    </source>
</reference>
<dbReference type="Proteomes" id="UP001144978">
    <property type="component" value="Unassembled WGS sequence"/>
</dbReference>
<sequence length="131" mass="14486">MRPYSARQRLVTARRRVAPSIGGYVWSRAAVWWREMPCAAWLVPHSNATQQRHPLLYSPKPSPLQEAAPLSHISLDFAFSTRHPTCTAIASGLLRHISAAIRASSPGREFCTAMALSEELSTISLVNEPAH</sequence>
<evidence type="ECO:0000313" key="2">
    <source>
        <dbReference type="Proteomes" id="UP001144978"/>
    </source>
</evidence>
<comment type="caution">
    <text evidence="1">The sequence shown here is derived from an EMBL/GenBank/DDBJ whole genome shotgun (WGS) entry which is preliminary data.</text>
</comment>
<keyword evidence="2" id="KW-1185">Reference proteome</keyword>
<dbReference type="EMBL" id="JANSHE010007565">
    <property type="protein sequence ID" value="KAJ2958752.1"/>
    <property type="molecule type" value="Genomic_DNA"/>
</dbReference>
<proteinExistence type="predicted"/>
<organism evidence="1 2">
    <name type="scientific">Trametes sanguinea</name>
    <dbReference type="NCBI Taxonomy" id="158606"/>
    <lineage>
        <taxon>Eukaryota</taxon>
        <taxon>Fungi</taxon>
        <taxon>Dikarya</taxon>
        <taxon>Basidiomycota</taxon>
        <taxon>Agaricomycotina</taxon>
        <taxon>Agaricomycetes</taxon>
        <taxon>Polyporales</taxon>
        <taxon>Polyporaceae</taxon>
        <taxon>Trametes</taxon>
    </lineage>
</organism>
<name>A0ACC1MDN3_9APHY</name>